<evidence type="ECO:0000256" key="1">
    <source>
        <dbReference type="SAM" id="Phobius"/>
    </source>
</evidence>
<keyword evidence="1" id="KW-1133">Transmembrane helix</keyword>
<feature type="transmembrane region" description="Helical" evidence="1">
    <location>
        <begin position="55"/>
        <end position="73"/>
    </location>
</feature>
<keyword evidence="1" id="KW-0472">Membrane</keyword>
<name>A0A6C0JNV6_9ZZZZ</name>
<dbReference type="EMBL" id="MN740684">
    <property type="protein sequence ID" value="QHU07412.1"/>
    <property type="molecule type" value="Genomic_DNA"/>
</dbReference>
<evidence type="ECO:0000313" key="2">
    <source>
        <dbReference type="EMBL" id="QHU07412.1"/>
    </source>
</evidence>
<proteinExistence type="predicted"/>
<organism evidence="2">
    <name type="scientific">viral metagenome</name>
    <dbReference type="NCBI Taxonomy" id="1070528"/>
    <lineage>
        <taxon>unclassified sequences</taxon>
        <taxon>metagenomes</taxon>
        <taxon>organismal metagenomes</taxon>
    </lineage>
</organism>
<accession>A0A6C0JNV6</accession>
<protein>
    <submittedName>
        <fullName evidence="2">Uncharacterized protein</fullName>
    </submittedName>
</protein>
<keyword evidence="1" id="KW-0812">Transmembrane</keyword>
<reference evidence="2" key="1">
    <citation type="journal article" date="2020" name="Nature">
        <title>Giant virus diversity and host interactions through global metagenomics.</title>
        <authorList>
            <person name="Schulz F."/>
            <person name="Roux S."/>
            <person name="Paez-Espino D."/>
            <person name="Jungbluth S."/>
            <person name="Walsh D.A."/>
            <person name="Denef V.J."/>
            <person name="McMahon K.D."/>
            <person name="Konstantinidis K.T."/>
            <person name="Eloe-Fadrosh E.A."/>
            <person name="Kyrpides N.C."/>
            <person name="Woyke T."/>
        </authorList>
    </citation>
    <scope>NUCLEOTIDE SEQUENCE</scope>
    <source>
        <strain evidence="2">GVMAG-S-1040241-154</strain>
    </source>
</reference>
<sequence>MIGVDPISYIQLIFMHIGGRFLKFKVTPVQEKILDNKITQALIFYSLLLFSTKSFLKSFAIISLAYILLYVLMNEKSKYNIIPEKWLIDNNFKENKEYVSQKELYKSKQNELSSFR</sequence>
<dbReference type="AlphaFoldDB" id="A0A6C0JNV6"/>